<reference evidence="1 2" key="1">
    <citation type="submission" date="2016-07" db="EMBL/GenBank/DDBJ databases">
        <title>Pervasive Adenine N6-methylation of Active Genes in Fungi.</title>
        <authorList>
            <consortium name="DOE Joint Genome Institute"/>
            <person name="Mondo S.J."/>
            <person name="Dannebaum R.O."/>
            <person name="Kuo R.C."/>
            <person name="Labutti K."/>
            <person name="Haridas S."/>
            <person name="Kuo A."/>
            <person name="Salamov A."/>
            <person name="Ahrendt S.R."/>
            <person name="Lipzen A."/>
            <person name="Sullivan W."/>
            <person name="Andreopoulos W.B."/>
            <person name="Clum A."/>
            <person name="Lindquist E."/>
            <person name="Daum C."/>
            <person name="Ramamoorthy G.K."/>
            <person name="Gryganskyi A."/>
            <person name="Culley D."/>
            <person name="Magnuson J.K."/>
            <person name="James T.Y."/>
            <person name="O'Malley M.A."/>
            <person name="Stajich J.E."/>
            <person name="Spatafora J.W."/>
            <person name="Visel A."/>
            <person name="Grigoriev I.V."/>
        </authorList>
    </citation>
    <scope>NUCLEOTIDE SEQUENCE [LARGE SCALE GENOMIC DNA]</scope>
    <source>
        <strain evidence="1 2">JEL800</strain>
    </source>
</reference>
<sequence length="164" mass="18554">MANPNGLNLPHHLMQLFFDSESESSDSESSFTGSAGPRINPMALCFFDLDSEDSSGVRGEDSIKAVEWRNQLFPSFTSEQFRREFRVTRATFDFILSRIRSDLEKKAHEDKRGKPRTPAQFQLGMLLYYVATGQPLRTVGQLFAYGETTAGDSVHSDSFAKEWQ</sequence>
<evidence type="ECO:0000313" key="1">
    <source>
        <dbReference type="EMBL" id="ORY38924.1"/>
    </source>
</evidence>
<evidence type="ECO:0000313" key="2">
    <source>
        <dbReference type="Proteomes" id="UP000193642"/>
    </source>
</evidence>
<gene>
    <name evidence="1" type="ORF">BCR33DRAFT_741397</name>
</gene>
<dbReference type="EMBL" id="MCGO01000042">
    <property type="protein sequence ID" value="ORY38924.1"/>
    <property type="molecule type" value="Genomic_DNA"/>
</dbReference>
<evidence type="ECO:0008006" key="3">
    <source>
        <dbReference type="Google" id="ProtNLM"/>
    </source>
</evidence>
<dbReference type="Proteomes" id="UP000193642">
    <property type="component" value="Unassembled WGS sequence"/>
</dbReference>
<accession>A0A1Y2BW71</accession>
<dbReference type="AlphaFoldDB" id="A0A1Y2BW71"/>
<proteinExistence type="predicted"/>
<comment type="caution">
    <text evidence="1">The sequence shown here is derived from an EMBL/GenBank/DDBJ whole genome shotgun (WGS) entry which is preliminary data.</text>
</comment>
<protein>
    <recommendedName>
        <fullName evidence="3">Transposase Helix-turn-helix domain-containing protein</fullName>
    </recommendedName>
</protein>
<dbReference type="OrthoDB" id="6757692at2759"/>
<dbReference type="STRING" id="329046.A0A1Y2BW71"/>
<organism evidence="1 2">
    <name type="scientific">Rhizoclosmatium globosum</name>
    <dbReference type="NCBI Taxonomy" id="329046"/>
    <lineage>
        <taxon>Eukaryota</taxon>
        <taxon>Fungi</taxon>
        <taxon>Fungi incertae sedis</taxon>
        <taxon>Chytridiomycota</taxon>
        <taxon>Chytridiomycota incertae sedis</taxon>
        <taxon>Chytridiomycetes</taxon>
        <taxon>Chytridiales</taxon>
        <taxon>Chytriomycetaceae</taxon>
        <taxon>Rhizoclosmatium</taxon>
    </lineage>
</organism>
<keyword evidence="2" id="KW-1185">Reference proteome</keyword>
<name>A0A1Y2BW71_9FUNG</name>